<keyword evidence="2" id="KW-1185">Reference proteome</keyword>
<evidence type="ECO:0000313" key="2">
    <source>
        <dbReference type="Proteomes" id="UP001141806"/>
    </source>
</evidence>
<proteinExistence type="predicted"/>
<gene>
    <name evidence="1" type="ORF">NE237_030731</name>
</gene>
<name>A0A9Q0JV51_9MAGN</name>
<organism evidence="1 2">
    <name type="scientific">Protea cynaroides</name>
    <dbReference type="NCBI Taxonomy" id="273540"/>
    <lineage>
        <taxon>Eukaryota</taxon>
        <taxon>Viridiplantae</taxon>
        <taxon>Streptophyta</taxon>
        <taxon>Embryophyta</taxon>
        <taxon>Tracheophyta</taxon>
        <taxon>Spermatophyta</taxon>
        <taxon>Magnoliopsida</taxon>
        <taxon>Proteales</taxon>
        <taxon>Proteaceae</taxon>
        <taxon>Protea</taxon>
    </lineage>
</organism>
<sequence>MMKAILLRTVSSLVQYSMVPVHRSSSSLVPAMILSPCTVIQRKQEGGVGEVIKASGRVVGFSDSHLQTPIVFTDSDHPHGLTVELLVFIDRELLVYCGLESYSIIESVCIQVMEPAEEEKNHQLHFDGFMKFLLIRSFCQRAIYDG</sequence>
<reference evidence="1" key="1">
    <citation type="journal article" date="2023" name="Plant J.">
        <title>The genome of the king protea, Protea cynaroides.</title>
        <authorList>
            <person name="Chang J."/>
            <person name="Duong T.A."/>
            <person name="Schoeman C."/>
            <person name="Ma X."/>
            <person name="Roodt D."/>
            <person name="Barker N."/>
            <person name="Li Z."/>
            <person name="Van de Peer Y."/>
            <person name="Mizrachi E."/>
        </authorList>
    </citation>
    <scope>NUCLEOTIDE SEQUENCE</scope>
    <source>
        <tissue evidence="1">Young leaves</tissue>
    </source>
</reference>
<evidence type="ECO:0000313" key="1">
    <source>
        <dbReference type="EMBL" id="KAJ4953899.1"/>
    </source>
</evidence>
<dbReference type="Proteomes" id="UP001141806">
    <property type="component" value="Unassembled WGS sequence"/>
</dbReference>
<comment type="caution">
    <text evidence="1">The sequence shown here is derived from an EMBL/GenBank/DDBJ whole genome shotgun (WGS) entry which is preliminary data.</text>
</comment>
<accession>A0A9Q0JV51</accession>
<dbReference type="AlphaFoldDB" id="A0A9Q0JV51"/>
<dbReference type="EMBL" id="JAMYWD010000012">
    <property type="protein sequence ID" value="KAJ4953899.1"/>
    <property type="molecule type" value="Genomic_DNA"/>
</dbReference>
<protein>
    <submittedName>
        <fullName evidence="1">Uncharacterized protein</fullName>
    </submittedName>
</protein>